<dbReference type="PROSITE" id="PS00018">
    <property type="entry name" value="EF_HAND_1"/>
    <property type="match status" value="2"/>
</dbReference>
<dbReference type="Pfam" id="PF13499">
    <property type="entry name" value="EF-hand_7"/>
    <property type="match status" value="1"/>
</dbReference>
<feature type="domain" description="EF-hand" evidence="4">
    <location>
        <begin position="164"/>
        <end position="195"/>
    </location>
</feature>
<dbReference type="SUPFAM" id="SSF47473">
    <property type="entry name" value="EF-hand"/>
    <property type="match status" value="1"/>
</dbReference>
<protein>
    <recommendedName>
        <fullName evidence="4">EF-hand domain-containing protein</fullName>
    </recommendedName>
</protein>
<evidence type="ECO:0000313" key="5">
    <source>
        <dbReference type="EMBL" id="KAJ8530898.1"/>
    </source>
</evidence>
<dbReference type="PANTHER" id="PTHR23050">
    <property type="entry name" value="CALCIUM BINDING PROTEIN"/>
    <property type="match status" value="1"/>
</dbReference>
<dbReference type="SMART" id="SM00054">
    <property type="entry name" value="EFh"/>
    <property type="match status" value="3"/>
</dbReference>
<name>A0A9Q1LAY1_9SOLA</name>
<accession>A0A9Q1LAY1</accession>
<comment type="caution">
    <text evidence="5">The sequence shown here is derived from an EMBL/GenBank/DDBJ whole genome shotgun (WGS) entry which is preliminary data.</text>
</comment>
<dbReference type="Proteomes" id="UP001152561">
    <property type="component" value="Unassembled WGS sequence"/>
</dbReference>
<dbReference type="Gene3D" id="1.10.238.10">
    <property type="entry name" value="EF-hand"/>
    <property type="match status" value="2"/>
</dbReference>
<dbReference type="OrthoDB" id="26525at2759"/>
<keyword evidence="1" id="KW-0677">Repeat</keyword>
<evidence type="ECO:0000313" key="6">
    <source>
        <dbReference type="Proteomes" id="UP001152561"/>
    </source>
</evidence>
<dbReference type="EMBL" id="JAJAGQ010000021">
    <property type="protein sequence ID" value="KAJ8530898.1"/>
    <property type="molecule type" value="Genomic_DNA"/>
</dbReference>
<proteinExistence type="predicted"/>
<sequence>MESIRILPKSFSFSSHKNLRVILARLRSNSSSSSESSPRTTPKSSPNISRRNSSREDEFRGVFRHFDTDNDGKISAFELRAYFGSIGEHMSHEDAQEIIDELDTDGDSFIDFEDFKKLLVQKEGSTEDDESLKSAFEMYELEKGCGRITPKSLQRVLSRLGDPKSYDECVTMIQVYDTDGNGELDYHEFRQMMTA</sequence>
<evidence type="ECO:0000256" key="1">
    <source>
        <dbReference type="ARBA" id="ARBA00022737"/>
    </source>
</evidence>
<organism evidence="5 6">
    <name type="scientific">Anisodus acutangulus</name>
    <dbReference type="NCBI Taxonomy" id="402998"/>
    <lineage>
        <taxon>Eukaryota</taxon>
        <taxon>Viridiplantae</taxon>
        <taxon>Streptophyta</taxon>
        <taxon>Embryophyta</taxon>
        <taxon>Tracheophyta</taxon>
        <taxon>Spermatophyta</taxon>
        <taxon>Magnoliopsida</taxon>
        <taxon>eudicotyledons</taxon>
        <taxon>Gunneridae</taxon>
        <taxon>Pentapetalae</taxon>
        <taxon>asterids</taxon>
        <taxon>lamiids</taxon>
        <taxon>Solanales</taxon>
        <taxon>Solanaceae</taxon>
        <taxon>Solanoideae</taxon>
        <taxon>Hyoscyameae</taxon>
        <taxon>Anisodus</taxon>
    </lineage>
</organism>
<dbReference type="GO" id="GO:0043226">
    <property type="term" value="C:organelle"/>
    <property type="evidence" value="ECO:0007669"/>
    <property type="project" value="UniProtKB-ARBA"/>
</dbReference>
<dbReference type="GO" id="GO:0005509">
    <property type="term" value="F:calcium ion binding"/>
    <property type="evidence" value="ECO:0007669"/>
    <property type="project" value="InterPro"/>
</dbReference>
<feature type="domain" description="EF-hand" evidence="4">
    <location>
        <begin position="54"/>
        <end position="89"/>
    </location>
</feature>
<dbReference type="InterPro" id="IPR002048">
    <property type="entry name" value="EF_hand_dom"/>
</dbReference>
<dbReference type="AlphaFoldDB" id="A0A9Q1LAY1"/>
<dbReference type="Pfam" id="PF00036">
    <property type="entry name" value="EF-hand_1"/>
    <property type="match status" value="1"/>
</dbReference>
<keyword evidence="6" id="KW-1185">Reference proteome</keyword>
<evidence type="ECO:0000256" key="2">
    <source>
        <dbReference type="ARBA" id="ARBA00022837"/>
    </source>
</evidence>
<keyword evidence="2" id="KW-0106">Calcium</keyword>
<dbReference type="PROSITE" id="PS50222">
    <property type="entry name" value="EF_HAND_2"/>
    <property type="match status" value="3"/>
</dbReference>
<evidence type="ECO:0000256" key="3">
    <source>
        <dbReference type="SAM" id="MobiDB-lite"/>
    </source>
</evidence>
<evidence type="ECO:0000259" key="4">
    <source>
        <dbReference type="PROSITE" id="PS50222"/>
    </source>
</evidence>
<dbReference type="CDD" id="cd00051">
    <property type="entry name" value="EFh"/>
    <property type="match status" value="2"/>
</dbReference>
<dbReference type="FunFam" id="1.10.238.10:FF:000178">
    <property type="entry name" value="Calmodulin-2 A"/>
    <property type="match status" value="1"/>
</dbReference>
<feature type="region of interest" description="Disordered" evidence="3">
    <location>
        <begin position="27"/>
        <end position="56"/>
    </location>
</feature>
<dbReference type="InterPro" id="IPR011992">
    <property type="entry name" value="EF-hand-dom_pair"/>
</dbReference>
<feature type="domain" description="EF-hand" evidence="4">
    <location>
        <begin position="90"/>
        <end position="125"/>
    </location>
</feature>
<gene>
    <name evidence="5" type="ORF">K7X08_023779</name>
</gene>
<dbReference type="InterPro" id="IPR018247">
    <property type="entry name" value="EF_Hand_1_Ca_BS"/>
</dbReference>
<dbReference type="InterPro" id="IPR050145">
    <property type="entry name" value="Centrin_CML-like"/>
</dbReference>
<feature type="compositionally biased region" description="Low complexity" evidence="3">
    <location>
        <begin position="27"/>
        <end position="51"/>
    </location>
</feature>
<reference evidence="6" key="1">
    <citation type="journal article" date="2023" name="Proc. Natl. Acad. Sci. U.S.A.">
        <title>Genomic and structural basis for evolution of tropane alkaloid biosynthesis.</title>
        <authorList>
            <person name="Wanga Y.-J."/>
            <person name="Taina T."/>
            <person name="Yua J.-Y."/>
            <person name="Lia J."/>
            <person name="Xua B."/>
            <person name="Chenc J."/>
            <person name="D'Auriad J.C."/>
            <person name="Huanga J.-P."/>
            <person name="Huanga S.-X."/>
        </authorList>
    </citation>
    <scope>NUCLEOTIDE SEQUENCE [LARGE SCALE GENOMIC DNA]</scope>
    <source>
        <strain evidence="6">cv. KIB-2019</strain>
    </source>
</reference>